<keyword evidence="6" id="KW-0539">Nucleus</keyword>
<dbReference type="InterPro" id="IPR003604">
    <property type="entry name" value="Matrin/U1-like-C_Znf_C2H2"/>
</dbReference>
<accession>A0A5N6P8R4</accession>
<evidence type="ECO:0000256" key="6">
    <source>
        <dbReference type="ARBA" id="ARBA00023242"/>
    </source>
</evidence>
<keyword evidence="5" id="KW-0862">Zinc</keyword>
<dbReference type="GO" id="GO:0003676">
    <property type="term" value="F:nucleic acid binding"/>
    <property type="evidence" value="ECO:0007669"/>
    <property type="project" value="InterPro"/>
</dbReference>
<reference evidence="9 10" key="1">
    <citation type="submission" date="2019-05" db="EMBL/GenBank/DDBJ databases">
        <title>Mikania micrantha, genome provides insights into the molecular mechanism of rapid growth.</title>
        <authorList>
            <person name="Liu B."/>
        </authorList>
    </citation>
    <scope>NUCLEOTIDE SEQUENCE [LARGE SCALE GENOMIC DNA]</scope>
    <source>
        <strain evidence="9">NLD-2019</strain>
        <tissue evidence="9">Leaf</tissue>
    </source>
</reference>
<dbReference type="InterPro" id="IPR036236">
    <property type="entry name" value="Znf_C2H2_sf"/>
</dbReference>
<dbReference type="InterPro" id="IPR051868">
    <property type="entry name" value="ZN346_ZMAT4"/>
</dbReference>
<evidence type="ECO:0000313" key="9">
    <source>
        <dbReference type="EMBL" id="KAD5961052.1"/>
    </source>
</evidence>
<evidence type="ECO:0000256" key="4">
    <source>
        <dbReference type="ARBA" id="ARBA00022771"/>
    </source>
</evidence>
<proteinExistence type="predicted"/>
<keyword evidence="3" id="KW-0677">Repeat</keyword>
<name>A0A5N6P8R4_9ASTR</name>
<evidence type="ECO:0000259" key="8">
    <source>
        <dbReference type="SMART" id="SM00451"/>
    </source>
</evidence>
<evidence type="ECO:0000256" key="3">
    <source>
        <dbReference type="ARBA" id="ARBA00022737"/>
    </source>
</evidence>
<dbReference type="PANTHER" id="PTHR46144:SF6">
    <property type="entry name" value="C2H2-TYPE DOMAIN-CONTAINING PROTEIN"/>
    <property type="match status" value="1"/>
</dbReference>
<organism evidence="9 10">
    <name type="scientific">Mikania micrantha</name>
    <name type="common">bitter vine</name>
    <dbReference type="NCBI Taxonomy" id="192012"/>
    <lineage>
        <taxon>Eukaryota</taxon>
        <taxon>Viridiplantae</taxon>
        <taxon>Streptophyta</taxon>
        <taxon>Embryophyta</taxon>
        <taxon>Tracheophyta</taxon>
        <taxon>Spermatophyta</taxon>
        <taxon>Magnoliopsida</taxon>
        <taxon>eudicotyledons</taxon>
        <taxon>Gunneridae</taxon>
        <taxon>Pentapetalae</taxon>
        <taxon>asterids</taxon>
        <taxon>campanulids</taxon>
        <taxon>Asterales</taxon>
        <taxon>Asteraceae</taxon>
        <taxon>Asteroideae</taxon>
        <taxon>Heliantheae alliance</taxon>
        <taxon>Eupatorieae</taxon>
        <taxon>Mikania</taxon>
    </lineage>
</organism>
<dbReference type="Pfam" id="PF12874">
    <property type="entry name" value="zf-met"/>
    <property type="match status" value="2"/>
</dbReference>
<comment type="caution">
    <text evidence="9">The sequence shown here is derived from an EMBL/GenBank/DDBJ whole genome shotgun (WGS) entry which is preliminary data.</text>
</comment>
<evidence type="ECO:0000256" key="5">
    <source>
        <dbReference type="ARBA" id="ARBA00022833"/>
    </source>
</evidence>
<dbReference type="GO" id="GO:0005634">
    <property type="term" value="C:nucleus"/>
    <property type="evidence" value="ECO:0007669"/>
    <property type="project" value="UniProtKB-SubCell"/>
</dbReference>
<feature type="domain" description="U1-type" evidence="8">
    <location>
        <begin position="166"/>
        <end position="200"/>
    </location>
</feature>
<feature type="region of interest" description="Disordered" evidence="7">
    <location>
        <begin position="211"/>
        <end position="235"/>
    </location>
</feature>
<dbReference type="AlphaFoldDB" id="A0A5N6P8R4"/>
<dbReference type="PANTHER" id="PTHR46144">
    <property type="entry name" value="ZINC FINGER PROTEIN 385B-LIKE"/>
    <property type="match status" value="1"/>
</dbReference>
<dbReference type="InterPro" id="IPR013087">
    <property type="entry name" value="Znf_C2H2_type"/>
</dbReference>
<dbReference type="SMART" id="SM00451">
    <property type="entry name" value="ZnF_U1"/>
    <property type="match status" value="2"/>
</dbReference>
<keyword evidence="2" id="KW-0479">Metal-binding</keyword>
<dbReference type="SUPFAM" id="SSF57667">
    <property type="entry name" value="beta-beta-alpha zinc fingers"/>
    <property type="match status" value="2"/>
</dbReference>
<evidence type="ECO:0000313" key="10">
    <source>
        <dbReference type="Proteomes" id="UP000326396"/>
    </source>
</evidence>
<keyword evidence="10" id="KW-1185">Reference proteome</keyword>
<evidence type="ECO:0000256" key="1">
    <source>
        <dbReference type="ARBA" id="ARBA00004123"/>
    </source>
</evidence>
<dbReference type="EMBL" id="SZYD01000006">
    <property type="protein sequence ID" value="KAD5961052.1"/>
    <property type="molecule type" value="Genomic_DNA"/>
</dbReference>
<dbReference type="Gene3D" id="3.30.160.60">
    <property type="entry name" value="Classic Zinc Finger"/>
    <property type="match status" value="2"/>
</dbReference>
<evidence type="ECO:0000256" key="7">
    <source>
        <dbReference type="SAM" id="MobiDB-lite"/>
    </source>
</evidence>
<keyword evidence="4" id="KW-0863">Zinc-finger</keyword>
<comment type="subcellular location">
    <subcellularLocation>
        <location evidence="1">Nucleus</location>
    </subcellularLocation>
</comment>
<feature type="domain" description="U1-type" evidence="8">
    <location>
        <begin position="252"/>
        <end position="286"/>
    </location>
</feature>
<evidence type="ECO:0000256" key="2">
    <source>
        <dbReference type="ARBA" id="ARBA00022723"/>
    </source>
</evidence>
<dbReference type="GO" id="GO:0008270">
    <property type="term" value="F:zinc ion binding"/>
    <property type="evidence" value="ECO:0007669"/>
    <property type="project" value="UniProtKB-KW"/>
</dbReference>
<dbReference type="Proteomes" id="UP000326396">
    <property type="component" value="Linkage Group LG14"/>
</dbReference>
<dbReference type="OrthoDB" id="434647at2759"/>
<sequence length="400" mass="43924">MQPTNPTFSDLYANHSLHQTSQYYSEFPTQNPNPYSLHQHHQLQIKSHLAGAATDPDPPGVDPYFRSYTISHAGDAYNAGGLTYSHAIGAALPSTYAGDLVAQNWAVDDSFQQYGNTLYAVGAPITQDVSQQLLSVIPTQSTWTNPVPIIHPRGPWKKIPKKTKIAQSAWCEICKIECNTRDVLDKHKLGRKHIKNVEKLNSAAAVATTSNPIIGPLENPKKGNSGTKKKAGTPQDLEMKRRKVLEGGAAANAVRTCGICNVVCNSDLVFRFHLAGQKHASMWKKSQQASAFLPLPNIVVAILPPPPVADDHRPLQQRHPPLPTTDAHRSTQRPPSQSLPPSHPSSTAGNHHLRHRQPPSQPPSTAAPSVVFLHRRLTNKHRRSVSPKASCYQQQVHLQL</sequence>
<feature type="region of interest" description="Disordered" evidence="7">
    <location>
        <begin position="306"/>
        <end position="367"/>
    </location>
</feature>
<protein>
    <recommendedName>
        <fullName evidence="8">U1-type domain-containing protein</fullName>
    </recommendedName>
</protein>
<gene>
    <name evidence="9" type="ORF">E3N88_12525</name>
</gene>